<evidence type="ECO:0000313" key="3">
    <source>
        <dbReference type="Proteomes" id="UP000321662"/>
    </source>
</evidence>
<dbReference type="EMBL" id="BJUY01000023">
    <property type="protein sequence ID" value="GEK91929.1"/>
    <property type="molecule type" value="Genomic_DNA"/>
</dbReference>
<name>A0A511AUQ3_9LACT</name>
<evidence type="ECO:0000313" key="2">
    <source>
        <dbReference type="EMBL" id="GEK91929.1"/>
    </source>
</evidence>
<protein>
    <recommendedName>
        <fullName evidence="4">Citrate transporter-like domain-containing protein</fullName>
    </recommendedName>
</protein>
<gene>
    <name evidence="2" type="ORF">AKA01nite_15510</name>
</gene>
<dbReference type="InterPro" id="IPR003474">
    <property type="entry name" value="Glcn_transporter"/>
</dbReference>
<dbReference type="PANTHER" id="PTHR30354:SF7">
    <property type="entry name" value="BLL7963 PROTEIN"/>
    <property type="match status" value="1"/>
</dbReference>
<dbReference type="AlphaFoldDB" id="A0A511AUQ3"/>
<feature type="transmembrane region" description="Helical" evidence="1">
    <location>
        <begin position="103"/>
        <end position="126"/>
    </location>
</feature>
<reference evidence="2 3" key="1">
    <citation type="submission" date="2019-07" db="EMBL/GenBank/DDBJ databases">
        <title>Whole genome shotgun sequence of Alkalibacterium kapii NBRC 103247.</title>
        <authorList>
            <person name="Hosoyama A."/>
            <person name="Uohara A."/>
            <person name="Ohji S."/>
            <person name="Ichikawa N."/>
        </authorList>
    </citation>
    <scope>NUCLEOTIDE SEQUENCE [LARGE SCALE GENOMIC DNA]</scope>
    <source>
        <strain evidence="2 3">NBRC 103247</strain>
    </source>
</reference>
<organism evidence="2 3">
    <name type="scientific">Alkalibacterium kapii</name>
    <dbReference type="NCBI Taxonomy" id="426704"/>
    <lineage>
        <taxon>Bacteria</taxon>
        <taxon>Bacillati</taxon>
        <taxon>Bacillota</taxon>
        <taxon>Bacilli</taxon>
        <taxon>Lactobacillales</taxon>
        <taxon>Carnobacteriaceae</taxon>
        <taxon>Alkalibacterium</taxon>
    </lineage>
</organism>
<dbReference type="Proteomes" id="UP000321662">
    <property type="component" value="Unassembled WGS sequence"/>
</dbReference>
<evidence type="ECO:0008006" key="4">
    <source>
        <dbReference type="Google" id="ProtNLM"/>
    </source>
</evidence>
<proteinExistence type="predicted"/>
<dbReference type="PANTHER" id="PTHR30354">
    <property type="entry name" value="GNT FAMILY GLUCONATE TRANSPORTER"/>
    <property type="match status" value="1"/>
</dbReference>
<accession>A0A511AUQ3</accession>
<sequence>MPGFAILTSALMSIPGNPLVSLAVAVNLLAGAAGSASGGMGIALEALGKQYYELSQSTGISPEAFHRVASISSGGLDVLPHNGAVLTLFTITGLTHKDSYMDIAVVAILIPIASVAVAIVLASLGLY</sequence>
<keyword evidence="1" id="KW-0812">Transmembrane</keyword>
<keyword evidence="3" id="KW-1185">Reference proteome</keyword>
<comment type="caution">
    <text evidence="2">The sequence shown here is derived from an EMBL/GenBank/DDBJ whole genome shotgun (WGS) entry which is preliminary data.</text>
</comment>
<keyword evidence="1" id="KW-0472">Membrane</keyword>
<dbReference type="GO" id="GO:0015128">
    <property type="term" value="F:gluconate transmembrane transporter activity"/>
    <property type="evidence" value="ECO:0007669"/>
    <property type="project" value="InterPro"/>
</dbReference>
<dbReference type="GO" id="GO:0005886">
    <property type="term" value="C:plasma membrane"/>
    <property type="evidence" value="ECO:0007669"/>
    <property type="project" value="TreeGrafter"/>
</dbReference>
<evidence type="ECO:0000256" key="1">
    <source>
        <dbReference type="SAM" id="Phobius"/>
    </source>
</evidence>
<keyword evidence="1" id="KW-1133">Transmembrane helix</keyword>
<dbReference type="RefSeq" id="WP_222592499.1">
    <property type="nucleotide sequence ID" value="NZ_BJUY01000023.1"/>
</dbReference>